<proteinExistence type="predicted"/>
<comment type="caution">
    <text evidence="1">The sequence shown here is derived from an EMBL/GenBank/DDBJ whole genome shotgun (WGS) entry which is preliminary data.</text>
</comment>
<evidence type="ECO:0000313" key="2">
    <source>
        <dbReference type="Proteomes" id="UP001204798"/>
    </source>
</evidence>
<keyword evidence="2" id="KW-1185">Reference proteome</keyword>
<dbReference type="RefSeq" id="WP_259101723.1">
    <property type="nucleotide sequence ID" value="NZ_CP130454.1"/>
</dbReference>
<organism evidence="1 2">
    <name type="scientific">Candidatus Fervidibacter sacchari</name>
    <dbReference type="NCBI Taxonomy" id="1448929"/>
    <lineage>
        <taxon>Bacteria</taxon>
        <taxon>Candidatus Fervidibacterota</taxon>
        <taxon>Candidatus Fervidibacter</taxon>
    </lineage>
</organism>
<protein>
    <recommendedName>
        <fullName evidence="3">Homing endonuclease LAGLIDADG domain-containing protein</fullName>
    </recommendedName>
</protein>
<dbReference type="EMBL" id="JANUCP010000008">
    <property type="protein sequence ID" value="MCS3921022.1"/>
    <property type="molecule type" value="Genomic_DNA"/>
</dbReference>
<accession>A0ABT2ESS9</accession>
<gene>
    <name evidence="1" type="ORF">M2350_003463</name>
</gene>
<name>A0ABT2ESS9_9BACT</name>
<reference evidence="1 2" key="1">
    <citation type="submission" date="2022-08" db="EMBL/GenBank/DDBJ databases">
        <title>Bacterial and archaeal communities from various locations to study Microbial Dark Matter (Phase II).</title>
        <authorList>
            <person name="Stepanauskas R."/>
        </authorList>
    </citation>
    <scope>NUCLEOTIDE SEQUENCE [LARGE SCALE GENOMIC DNA]</scope>
    <source>
        <strain evidence="1 2">PD1</strain>
    </source>
</reference>
<dbReference type="Proteomes" id="UP001204798">
    <property type="component" value="Unassembled WGS sequence"/>
</dbReference>
<evidence type="ECO:0008006" key="3">
    <source>
        <dbReference type="Google" id="ProtNLM"/>
    </source>
</evidence>
<sequence>MAKRKGAKRLPFHIQHNTTPTVVGLMVMNSDEDEIAPEKVSSVIGVKTSSLQKRIAPFLRQLGVLDGWRLSEFGERLKVLGQSHPDLLAEALHVHLYTLHWRQPDAYFSFAYATICDWLWERGTWVLDGRGKAELVGIVVNAAAEKYGVDANQIAFSQNSVHGAINWLKALNPSVITRDQKSGRFSLRDACPVQTLLWSIDALYHHPKWRRDYGVRIILDDERLTQLCKICLIDLDGLEKMLDFAVRTCSRLTIGTEGGFGRWLSLTEPIPVGMLWK</sequence>
<evidence type="ECO:0000313" key="1">
    <source>
        <dbReference type="EMBL" id="MCS3921022.1"/>
    </source>
</evidence>